<proteinExistence type="predicted"/>
<reference evidence="6 7" key="1">
    <citation type="submission" date="2019-03" db="EMBL/GenBank/DDBJ databases">
        <title>Genomic Encyclopedia of Archaeal and Bacterial Type Strains, Phase II (KMG-II): from individual species to whole genera.</title>
        <authorList>
            <person name="Goeker M."/>
        </authorList>
    </citation>
    <scope>NUCLEOTIDE SEQUENCE [LARGE SCALE GENOMIC DNA]</scope>
    <source>
        <strain evidence="6 7">ATCC 25309</strain>
    </source>
</reference>
<dbReference type="Gene3D" id="1.10.1740.10">
    <property type="match status" value="1"/>
</dbReference>
<feature type="domain" description="RNA polymerase sigma-70 region 2" evidence="5">
    <location>
        <begin position="43"/>
        <end position="113"/>
    </location>
</feature>
<evidence type="ECO:0000259" key="5">
    <source>
        <dbReference type="Pfam" id="PF04542"/>
    </source>
</evidence>
<evidence type="ECO:0000313" key="6">
    <source>
        <dbReference type="EMBL" id="TDU63211.1"/>
    </source>
</evidence>
<dbReference type="InterPro" id="IPR039425">
    <property type="entry name" value="RNA_pol_sigma-70-like"/>
</dbReference>
<dbReference type="InterPro" id="IPR014284">
    <property type="entry name" value="RNA_pol_sigma-70_dom"/>
</dbReference>
<dbReference type="EMBL" id="SOCA01000014">
    <property type="protein sequence ID" value="TDU63211.1"/>
    <property type="molecule type" value="Genomic_DNA"/>
</dbReference>
<dbReference type="PANTHER" id="PTHR43133">
    <property type="entry name" value="RNA POLYMERASE ECF-TYPE SIGMA FACTO"/>
    <property type="match status" value="1"/>
</dbReference>
<dbReference type="PANTHER" id="PTHR43133:SF8">
    <property type="entry name" value="RNA POLYMERASE SIGMA FACTOR HI_1459-RELATED"/>
    <property type="match status" value="1"/>
</dbReference>
<dbReference type="RefSeq" id="WP_133797390.1">
    <property type="nucleotide sequence ID" value="NZ_SOCA01000014.1"/>
</dbReference>
<dbReference type="SUPFAM" id="SSF88946">
    <property type="entry name" value="Sigma2 domain of RNA polymerase sigma factors"/>
    <property type="match status" value="1"/>
</dbReference>
<dbReference type="AlphaFoldDB" id="A0A4R7RIW9"/>
<keyword evidence="3" id="KW-0238">DNA-binding</keyword>
<dbReference type="GO" id="GO:0003677">
    <property type="term" value="F:DNA binding"/>
    <property type="evidence" value="ECO:0007669"/>
    <property type="project" value="UniProtKB-KW"/>
</dbReference>
<dbReference type="Proteomes" id="UP000295662">
    <property type="component" value="Unassembled WGS sequence"/>
</dbReference>
<evidence type="ECO:0000256" key="4">
    <source>
        <dbReference type="ARBA" id="ARBA00023163"/>
    </source>
</evidence>
<comment type="caution">
    <text evidence="6">The sequence shown here is derived from an EMBL/GenBank/DDBJ whole genome shotgun (WGS) entry which is preliminary data.</text>
</comment>
<dbReference type="NCBIfam" id="TIGR02937">
    <property type="entry name" value="sigma70-ECF"/>
    <property type="match status" value="1"/>
</dbReference>
<sequence length="226" mass="26308">MEEPLPKEITEEMIKEVSGSPATRKTLIERLDNWSDWASWDEFYRTYSGFVFHVARKSGLSDDEAGDVVQETFIGVAKNLQKKKFDTSLGSFKSFLLNQARWRILDQFRRRKKQQSREANLYADETDDRRTAPIDRCADPNGMTLEKLWDKEWQDKVMDIALRRVKALVSPRQYQIFSCYVLKGWSPERVKKELGVNAAQVYLAKHRVGRILKREAAKLAAEEEGE</sequence>
<accession>A0A4R7RIW9</accession>
<dbReference type="Pfam" id="PF04542">
    <property type="entry name" value="Sigma70_r2"/>
    <property type="match status" value="1"/>
</dbReference>
<dbReference type="InterPro" id="IPR007627">
    <property type="entry name" value="RNA_pol_sigma70_r2"/>
</dbReference>
<evidence type="ECO:0000256" key="1">
    <source>
        <dbReference type="ARBA" id="ARBA00023015"/>
    </source>
</evidence>
<protein>
    <submittedName>
        <fullName evidence="6">RNA polymerase sigma-70 factor (ECF subfamily)</fullName>
    </submittedName>
</protein>
<dbReference type="OrthoDB" id="9801359at2"/>
<evidence type="ECO:0000256" key="2">
    <source>
        <dbReference type="ARBA" id="ARBA00023082"/>
    </source>
</evidence>
<evidence type="ECO:0000256" key="3">
    <source>
        <dbReference type="ARBA" id="ARBA00023125"/>
    </source>
</evidence>
<dbReference type="GO" id="GO:0006352">
    <property type="term" value="P:DNA-templated transcription initiation"/>
    <property type="evidence" value="ECO:0007669"/>
    <property type="project" value="InterPro"/>
</dbReference>
<keyword evidence="1" id="KW-0805">Transcription regulation</keyword>
<evidence type="ECO:0000313" key="7">
    <source>
        <dbReference type="Proteomes" id="UP000295662"/>
    </source>
</evidence>
<organism evidence="6 7">
    <name type="scientific">Prosthecobacter fusiformis</name>
    <dbReference type="NCBI Taxonomy" id="48464"/>
    <lineage>
        <taxon>Bacteria</taxon>
        <taxon>Pseudomonadati</taxon>
        <taxon>Verrucomicrobiota</taxon>
        <taxon>Verrucomicrobiia</taxon>
        <taxon>Verrucomicrobiales</taxon>
        <taxon>Verrucomicrobiaceae</taxon>
        <taxon>Prosthecobacter</taxon>
    </lineage>
</organism>
<dbReference type="GO" id="GO:0016987">
    <property type="term" value="F:sigma factor activity"/>
    <property type="evidence" value="ECO:0007669"/>
    <property type="project" value="UniProtKB-KW"/>
</dbReference>
<dbReference type="InterPro" id="IPR013325">
    <property type="entry name" value="RNA_pol_sigma_r2"/>
</dbReference>
<keyword evidence="2" id="KW-0731">Sigma factor</keyword>
<name>A0A4R7RIW9_9BACT</name>
<keyword evidence="7" id="KW-1185">Reference proteome</keyword>
<gene>
    <name evidence="6" type="ORF">EI77_04420</name>
</gene>
<keyword evidence="4" id="KW-0804">Transcription</keyword>